<keyword evidence="1" id="KW-0732">Signal</keyword>
<evidence type="ECO:0008006" key="4">
    <source>
        <dbReference type="Google" id="ProtNLM"/>
    </source>
</evidence>
<accession>A0ABW4XL72</accession>
<dbReference type="EMBL" id="JBHUHT010000007">
    <property type="protein sequence ID" value="MFD2095008.1"/>
    <property type="molecule type" value="Genomic_DNA"/>
</dbReference>
<evidence type="ECO:0000256" key="1">
    <source>
        <dbReference type="SAM" id="SignalP"/>
    </source>
</evidence>
<gene>
    <name evidence="2" type="ORF">ACFSJ3_03365</name>
</gene>
<feature type="chain" id="PRO_5045536889" description="Lipoprotein" evidence="1">
    <location>
        <begin position="20"/>
        <end position="209"/>
    </location>
</feature>
<protein>
    <recommendedName>
        <fullName evidence="4">Lipoprotein</fullName>
    </recommendedName>
</protein>
<evidence type="ECO:0000313" key="2">
    <source>
        <dbReference type="EMBL" id="MFD2095008.1"/>
    </source>
</evidence>
<feature type="signal peptide" evidence="1">
    <location>
        <begin position="1"/>
        <end position="19"/>
    </location>
</feature>
<keyword evidence="3" id="KW-1185">Reference proteome</keyword>
<proteinExistence type="predicted"/>
<name>A0ABW4XL72_9GAMM</name>
<organism evidence="2 3">
    <name type="scientific">Corallincola platygyrae</name>
    <dbReference type="NCBI Taxonomy" id="1193278"/>
    <lineage>
        <taxon>Bacteria</taxon>
        <taxon>Pseudomonadati</taxon>
        <taxon>Pseudomonadota</taxon>
        <taxon>Gammaproteobacteria</taxon>
        <taxon>Alteromonadales</taxon>
        <taxon>Psychromonadaceae</taxon>
        <taxon>Corallincola</taxon>
    </lineage>
</organism>
<comment type="caution">
    <text evidence="2">The sequence shown here is derived from an EMBL/GenBank/DDBJ whole genome shotgun (WGS) entry which is preliminary data.</text>
</comment>
<reference evidence="3" key="1">
    <citation type="journal article" date="2019" name="Int. J. Syst. Evol. Microbiol.">
        <title>The Global Catalogue of Microorganisms (GCM) 10K type strain sequencing project: providing services to taxonomists for standard genome sequencing and annotation.</title>
        <authorList>
            <consortium name="The Broad Institute Genomics Platform"/>
            <consortium name="The Broad Institute Genome Sequencing Center for Infectious Disease"/>
            <person name="Wu L."/>
            <person name="Ma J."/>
        </authorList>
    </citation>
    <scope>NUCLEOTIDE SEQUENCE [LARGE SCALE GENOMIC DNA]</scope>
    <source>
        <strain evidence="3">CGMCC 1.10992</strain>
    </source>
</reference>
<evidence type="ECO:0000313" key="3">
    <source>
        <dbReference type="Proteomes" id="UP001597380"/>
    </source>
</evidence>
<dbReference type="PROSITE" id="PS51257">
    <property type="entry name" value="PROKAR_LIPOPROTEIN"/>
    <property type="match status" value="1"/>
</dbReference>
<sequence length="209" mass="23238">MNRLLLVLVVSLLTACAFQQEYSTPSFNVGSLQEGALEQDGLAFLTPSTVTGQEEDTQALALAFATVMKKQRPEIKVVKLSGTLSEINSHHLTDSYKAMYATYRDTGLLNADILKTIGEVTGTRYMVQLKLSTFKQTATSRFNLLGLRVSQTNKSSIRLFMQIWDSETGTIAFEASQELNQARESFDEDPITFKATVDKAAEYMLENMP</sequence>
<dbReference type="RefSeq" id="WP_345337939.1">
    <property type="nucleotide sequence ID" value="NZ_BAABLI010000004.1"/>
</dbReference>
<dbReference type="Proteomes" id="UP001597380">
    <property type="component" value="Unassembled WGS sequence"/>
</dbReference>